<accession>A0A6P8Z5X1</accession>
<dbReference type="OrthoDB" id="7698488at2759"/>
<dbReference type="Proteomes" id="UP000515158">
    <property type="component" value="Unplaced"/>
</dbReference>
<evidence type="ECO:0000313" key="2">
    <source>
        <dbReference type="RefSeq" id="XP_034245520.1"/>
    </source>
</evidence>
<dbReference type="InParanoid" id="A0A6P8Z5X1"/>
<evidence type="ECO:0000313" key="1">
    <source>
        <dbReference type="Proteomes" id="UP000515158"/>
    </source>
</evidence>
<dbReference type="RefSeq" id="XP_034245520.1">
    <property type="nucleotide sequence ID" value="XM_034389629.1"/>
</dbReference>
<dbReference type="GeneID" id="117647732"/>
<dbReference type="KEGG" id="tpal:117647732"/>
<sequence length="397" mass="45114">MNVESVLRADSVGNEIVESYQAHDCDDPASLSESQRHKIVQVLIENIRANTENFDFKLLAIVSKKIVELFPSECEATYYIGPKEQGPKQVTALGRLSNRLRNCRSKPKPKNPSLPDKIASNLGSILEKPITEEIEEAKAWLSTGRCPWPEVLRKWTATAPLRFKALFHGDDDYINSYLKEWPVLTHKSGFELFLADFALLYPRSAELLHLRWDRFVRITKDIAFKDIKDKNGKDSLKLLQQNPNKESEAAIVLTLLPHIRPGHKASFKGEVRKVSALEARKSFFLHLTVAADFKRKVKEHRLSVAGPGGSPLLVVVGPTLLDIKSVYVSVADLDYKVDSVVEGLDIFFKSHHALHTSYHCASSHIWTTLQRAVYSFETEWDCKNDIKHSWIHAYKFN</sequence>
<protein>
    <submittedName>
        <fullName evidence="2">Uncharacterized protein LOC117647732</fullName>
    </submittedName>
</protein>
<keyword evidence="1" id="KW-1185">Reference proteome</keyword>
<proteinExistence type="predicted"/>
<name>A0A6P8Z5X1_THRPL</name>
<organism evidence="2">
    <name type="scientific">Thrips palmi</name>
    <name type="common">Melon thrips</name>
    <dbReference type="NCBI Taxonomy" id="161013"/>
    <lineage>
        <taxon>Eukaryota</taxon>
        <taxon>Metazoa</taxon>
        <taxon>Ecdysozoa</taxon>
        <taxon>Arthropoda</taxon>
        <taxon>Hexapoda</taxon>
        <taxon>Insecta</taxon>
        <taxon>Pterygota</taxon>
        <taxon>Neoptera</taxon>
        <taxon>Paraneoptera</taxon>
        <taxon>Thysanoptera</taxon>
        <taxon>Terebrantia</taxon>
        <taxon>Thripoidea</taxon>
        <taxon>Thripidae</taxon>
        <taxon>Thrips</taxon>
    </lineage>
</organism>
<gene>
    <name evidence="2" type="primary">LOC117647732</name>
</gene>
<reference evidence="2" key="1">
    <citation type="submission" date="2025-08" db="UniProtKB">
        <authorList>
            <consortium name="RefSeq"/>
        </authorList>
    </citation>
    <scope>IDENTIFICATION</scope>
    <source>
        <tissue evidence="2">Total insect</tissue>
    </source>
</reference>
<dbReference type="AlphaFoldDB" id="A0A6P8Z5X1"/>